<evidence type="ECO:0000313" key="2">
    <source>
        <dbReference type="Proteomes" id="UP001160390"/>
    </source>
</evidence>
<evidence type="ECO:0000313" key="1">
    <source>
        <dbReference type="EMBL" id="CAI6027844.1"/>
    </source>
</evidence>
<reference evidence="1" key="1">
    <citation type="submission" date="2023-01" db="EMBL/GenBank/DDBJ databases">
        <authorList>
            <person name="Piombo E."/>
        </authorList>
    </citation>
    <scope>NUCLEOTIDE SEQUENCE</scope>
</reference>
<organism evidence="1 2">
    <name type="scientific">Clonostachys chloroleuca</name>
    <dbReference type="NCBI Taxonomy" id="1926264"/>
    <lineage>
        <taxon>Eukaryota</taxon>
        <taxon>Fungi</taxon>
        <taxon>Dikarya</taxon>
        <taxon>Ascomycota</taxon>
        <taxon>Pezizomycotina</taxon>
        <taxon>Sordariomycetes</taxon>
        <taxon>Hypocreomycetidae</taxon>
        <taxon>Hypocreales</taxon>
        <taxon>Bionectriaceae</taxon>
        <taxon>Clonostachys</taxon>
    </lineage>
</organism>
<proteinExistence type="predicted"/>
<sequence length="282" mass="31412">MFKSNTKQYEHYAHGMRGRGWGYAFLDPPSNVDAYPGVCGFINENGLWVKICDLFNEKELKELKFGEFSTKSRELAEEQGKLGPLETNTIGRISLSAEAAAAVPGMPAKLGSVARYELQGEYGGILVCHDDVKLRRYMVKDPFRKWAKDNAKLVINKFEDVKKNGGFYVITSTREASEIRITCWGGRGQSVVIGISSEVDGAGKLSADAQVYVGESISGWHAPICKEGESKVPFFGGVRIDYHKLWPTTEKDESKWSGYRGDDGKFMVEDDEYVYDVAITTV</sequence>
<protein>
    <submittedName>
        <fullName evidence="1">Uncharacterized protein</fullName>
    </submittedName>
</protein>
<dbReference type="Proteomes" id="UP001160390">
    <property type="component" value="Unassembled WGS sequence"/>
</dbReference>
<dbReference type="EMBL" id="CABFNP030000470">
    <property type="protein sequence ID" value="CAI6027844.1"/>
    <property type="molecule type" value="Genomic_DNA"/>
</dbReference>
<name>A0AA35LQH6_9HYPO</name>
<dbReference type="AlphaFoldDB" id="A0AA35LQH6"/>
<keyword evidence="2" id="KW-1185">Reference proteome</keyword>
<gene>
    <name evidence="1" type="ORF">CCHLO57077_00019331</name>
</gene>
<comment type="caution">
    <text evidence="1">The sequence shown here is derived from an EMBL/GenBank/DDBJ whole genome shotgun (WGS) entry which is preliminary data.</text>
</comment>
<accession>A0AA35LQH6</accession>